<evidence type="ECO:0000313" key="2">
    <source>
        <dbReference type="EMBL" id="KAF2005791.1"/>
    </source>
</evidence>
<gene>
    <name evidence="2" type="ORF">P154DRAFT_285282</name>
</gene>
<sequence length="240" mass="26525">MAPRRGGGGGGGSLRIKACSEYAFKNYYGNPYGSIIGYFVGFCFFFVVTLVTLICMFQIKKRHAHSQKLLGGIYGTSLFFNLIYLALRIISTTLLECETINGMQYQDFILSMFIFAYIARYLLLVVIFWGVNNQLRLLAGKASSFYKILSAVVLGIMGALTAGYVGLSSYNTYQSTRSFFDEPLYDEQEKLSMSFWVLYLITVIGGGALSIVAIASLRAKSLPTGVSINPFSAFAQPSHH</sequence>
<keyword evidence="1" id="KW-0472">Membrane</keyword>
<reference evidence="2" key="1">
    <citation type="journal article" date="2020" name="Stud. Mycol.">
        <title>101 Dothideomycetes genomes: a test case for predicting lifestyles and emergence of pathogens.</title>
        <authorList>
            <person name="Haridas S."/>
            <person name="Albert R."/>
            <person name="Binder M."/>
            <person name="Bloem J."/>
            <person name="Labutti K."/>
            <person name="Salamov A."/>
            <person name="Andreopoulos B."/>
            <person name="Baker S."/>
            <person name="Barry K."/>
            <person name="Bills G."/>
            <person name="Bluhm B."/>
            <person name="Cannon C."/>
            <person name="Castanera R."/>
            <person name="Culley D."/>
            <person name="Daum C."/>
            <person name="Ezra D."/>
            <person name="Gonzalez J."/>
            <person name="Henrissat B."/>
            <person name="Kuo A."/>
            <person name="Liang C."/>
            <person name="Lipzen A."/>
            <person name="Lutzoni F."/>
            <person name="Magnuson J."/>
            <person name="Mondo S."/>
            <person name="Nolan M."/>
            <person name="Ohm R."/>
            <person name="Pangilinan J."/>
            <person name="Park H.-J."/>
            <person name="Ramirez L."/>
            <person name="Alfaro M."/>
            <person name="Sun H."/>
            <person name="Tritt A."/>
            <person name="Yoshinaga Y."/>
            <person name="Zwiers L.-H."/>
            <person name="Turgeon B."/>
            <person name="Goodwin S."/>
            <person name="Spatafora J."/>
            <person name="Crous P."/>
            <person name="Grigoriev I."/>
        </authorList>
    </citation>
    <scope>NUCLEOTIDE SEQUENCE</scope>
    <source>
        <strain evidence="2">CBS 123094</strain>
    </source>
</reference>
<feature type="transmembrane region" description="Helical" evidence="1">
    <location>
        <begin position="69"/>
        <end position="90"/>
    </location>
</feature>
<evidence type="ECO:0000256" key="1">
    <source>
        <dbReference type="SAM" id="Phobius"/>
    </source>
</evidence>
<feature type="transmembrane region" description="Helical" evidence="1">
    <location>
        <begin position="110"/>
        <end position="132"/>
    </location>
</feature>
<name>A0A6A5X017_9PLEO</name>
<evidence type="ECO:0008006" key="4">
    <source>
        <dbReference type="Google" id="ProtNLM"/>
    </source>
</evidence>
<keyword evidence="3" id="KW-1185">Reference proteome</keyword>
<keyword evidence="1" id="KW-1133">Transmembrane helix</keyword>
<feature type="transmembrane region" description="Helical" evidence="1">
    <location>
        <begin position="144"/>
        <end position="167"/>
    </location>
</feature>
<feature type="transmembrane region" description="Helical" evidence="1">
    <location>
        <begin position="196"/>
        <end position="217"/>
    </location>
</feature>
<keyword evidence="1" id="KW-0812">Transmembrane</keyword>
<dbReference type="Proteomes" id="UP000799779">
    <property type="component" value="Unassembled WGS sequence"/>
</dbReference>
<organism evidence="2 3">
    <name type="scientific">Amniculicola lignicola CBS 123094</name>
    <dbReference type="NCBI Taxonomy" id="1392246"/>
    <lineage>
        <taxon>Eukaryota</taxon>
        <taxon>Fungi</taxon>
        <taxon>Dikarya</taxon>
        <taxon>Ascomycota</taxon>
        <taxon>Pezizomycotina</taxon>
        <taxon>Dothideomycetes</taxon>
        <taxon>Pleosporomycetidae</taxon>
        <taxon>Pleosporales</taxon>
        <taxon>Amniculicolaceae</taxon>
        <taxon>Amniculicola</taxon>
    </lineage>
</organism>
<dbReference type="AlphaFoldDB" id="A0A6A5X017"/>
<dbReference type="OrthoDB" id="3783050at2759"/>
<dbReference type="EMBL" id="ML977561">
    <property type="protein sequence ID" value="KAF2005791.1"/>
    <property type="molecule type" value="Genomic_DNA"/>
</dbReference>
<accession>A0A6A5X017</accession>
<evidence type="ECO:0000313" key="3">
    <source>
        <dbReference type="Proteomes" id="UP000799779"/>
    </source>
</evidence>
<feature type="transmembrane region" description="Helical" evidence="1">
    <location>
        <begin position="35"/>
        <end position="57"/>
    </location>
</feature>
<proteinExistence type="predicted"/>
<protein>
    <recommendedName>
        <fullName evidence="4">RTA1-domain-containing protein</fullName>
    </recommendedName>
</protein>